<evidence type="ECO:0000256" key="6">
    <source>
        <dbReference type="PROSITE-ProRule" id="PRU00035"/>
    </source>
</evidence>
<dbReference type="PANTHER" id="PTHR22881">
    <property type="entry name" value="BROMODOMAIN CONTAINING PROTEIN"/>
    <property type="match status" value="1"/>
</dbReference>
<dbReference type="Proteomes" id="UP000694700">
    <property type="component" value="Unplaced"/>
</dbReference>
<keyword evidence="5" id="KW-0539">Nucleus</keyword>
<evidence type="ECO:0000313" key="10">
    <source>
        <dbReference type="Proteomes" id="UP000694700"/>
    </source>
</evidence>
<dbReference type="CDD" id="cd05513">
    <property type="entry name" value="Bromo_brd7_like"/>
    <property type="match status" value="1"/>
</dbReference>
<evidence type="ECO:0000256" key="4">
    <source>
        <dbReference type="ARBA" id="ARBA00023163"/>
    </source>
</evidence>
<dbReference type="GO" id="GO:0006357">
    <property type="term" value="P:regulation of transcription by RNA polymerase II"/>
    <property type="evidence" value="ECO:0007669"/>
    <property type="project" value="TreeGrafter"/>
</dbReference>
<reference evidence="9" key="1">
    <citation type="submission" date="2025-08" db="UniProtKB">
        <authorList>
            <consortium name="Ensembl"/>
        </authorList>
    </citation>
    <scope>IDENTIFICATION</scope>
</reference>
<name>A0A8C1Z5R8_CYPCA</name>
<protein>
    <submittedName>
        <fullName evidence="9">Bromodomain containing 7</fullName>
    </submittedName>
</protein>
<keyword evidence="3 6" id="KW-0103">Bromodomain</keyword>
<dbReference type="InterPro" id="IPR051831">
    <property type="entry name" value="Bromodomain_contain_prot"/>
</dbReference>
<organism evidence="9 10">
    <name type="scientific">Cyprinus carpio</name>
    <name type="common">Common carp</name>
    <dbReference type="NCBI Taxonomy" id="7962"/>
    <lineage>
        <taxon>Eukaryota</taxon>
        <taxon>Metazoa</taxon>
        <taxon>Chordata</taxon>
        <taxon>Craniata</taxon>
        <taxon>Vertebrata</taxon>
        <taxon>Euteleostomi</taxon>
        <taxon>Actinopterygii</taxon>
        <taxon>Neopterygii</taxon>
        <taxon>Teleostei</taxon>
        <taxon>Ostariophysi</taxon>
        <taxon>Cypriniformes</taxon>
        <taxon>Cyprinidae</taxon>
        <taxon>Cyprininae</taxon>
        <taxon>Cyprinus</taxon>
    </lineage>
</organism>
<dbReference type="SMART" id="SM00297">
    <property type="entry name" value="BROMO"/>
    <property type="match status" value="1"/>
</dbReference>
<feature type="compositionally biased region" description="Polar residues" evidence="7">
    <location>
        <begin position="262"/>
        <end position="277"/>
    </location>
</feature>
<dbReference type="PRINTS" id="PR00503">
    <property type="entry name" value="BROMODOMAIN"/>
</dbReference>
<sequence>MGKKHKKHKSEKHTHDGRPLKLVLKVAGNEVTTGSPSLESVYDDSVDYDKDKKKKKKKKDEKDRASPPVSPVDKKKKMTKKRKVPDSVHPDWDEQSRTPARSDVSQDKPLTPSLARMEEKEQTPLQEALSQLIRQLQRKDPSAFFSFPVTDLIAPGYSLIIKRPMDFSTMKEKVKKEQFQSLEELKLDFKVMCENAMIYNKPETIYYKAAKKLLHSGMKILSTERLDSLKQSIEFMAGLQTSSSHSAEDGEDEGGTSDAAKENSSVMDTSDNSQSPRVGNKDTPSRDSKDDAKSQAEKDLEEIKKIVEDSGGKLSNRSLQCELEFERRKSDGLTTLGILNPADLSAGDPGYCPVKLGMMGGRLQTGINTLQGFKEDKRNMVTPVSYMNYCPFSSYAPTYDSSFANISKEDSDLIYSFYGEDNSHPDSHPSTVPLVIADYLAKSEEHMSRLADNVLDALTSGEHSRQLKETETVRNLTTYLFICMVVVSESSSGDSVTALGSLGLNPDLLPENFDSEEAEHFQQKLDETTVLLRELQKVQKERLSAKQPPNIICLLSPTAKELQLAEKVTGNLAQLTSQVTPGDVCSLYGIRKAMGISLPNHTAQDSFIHLTTVGDITEPMEGVC</sequence>
<keyword evidence="2" id="KW-0805">Transcription regulation</keyword>
<feature type="compositionally biased region" description="Basic and acidic residues" evidence="7">
    <location>
        <begin position="279"/>
        <end position="298"/>
    </location>
</feature>
<proteinExistence type="predicted"/>
<evidence type="ECO:0000259" key="8">
    <source>
        <dbReference type="PROSITE" id="PS50014"/>
    </source>
</evidence>
<feature type="region of interest" description="Disordered" evidence="7">
    <location>
        <begin position="1"/>
        <end position="109"/>
    </location>
</feature>
<evidence type="ECO:0000256" key="5">
    <source>
        <dbReference type="ARBA" id="ARBA00023242"/>
    </source>
</evidence>
<evidence type="ECO:0000256" key="3">
    <source>
        <dbReference type="ARBA" id="ARBA00023117"/>
    </source>
</evidence>
<feature type="compositionally biased region" description="Basic residues" evidence="7">
    <location>
        <begin position="74"/>
        <end position="83"/>
    </location>
</feature>
<dbReference type="InterPro" id="IPR001487">
    <property type="entry name" value="Bromodomain"/>
</dbReference>
<dbReference type="PROSITE" id="PS50014">
    <property type="entry name" value="BROMODOMAIN_2"/>
    <property type="match status" value="1"/>
</dbReference>
<dbReference type="Pfam" id="PF00439">
    <property type="entry name" value="Bromodomain"/>
    <property type="match status" value="1"/>
</dbReference>
<feature type="compositionally biased region" description="Basic and acidic residues" evidence="7">
    <location>
        <begin position="84"/>
        <end position="96"/>
    </location>
</feature>
<evidence type="ECO:0000256" key="2">
    <source>
        <dbReference type="ARBA" id="ARBA00023015"/>
    </source>
</evidence>
<dbReference type="GO" id="GO:0005634">
    <property type="term" value="C:nucleus"/>
    <property type="evidence" value="ECO:0007669"/>
    <property type="project" value="UniProtKB-SubCell"/>
</dbReference>
<dbReference type="InterPro" id="IPR036427">
    <property type="entry name" value="Bromodomain-like_sf"/>
</dbReference>
<keyword evidence="4" id="KW-0804">Transcription</keyword>
<evidence type="ECO:0000313" key="9">
    <source>
        <dbReference type="Ensembl" id="ENSCCRP00015054695.1"/>
    </source>
</evidence>
<accession>A0A8C1Z5R8</accession>
<feature type="compositionally biased region" description="Basic residues" evidence="7">
    <location>
        <begin position="1"/>
        <end position="12"/>
    </location>
</feature>
<dbReference type="AlphaFoldDB" id="A0A8C1Z5R8"/>
<dbReference type="Pfam" id="PF12024">
    <property type="entry name" value="DUF3512"/>
    <property type="match status" value="1"/>
</dbReference>
<evidence type="ECO:0000256" key="1">
    <source>
        <dbReference type="ARBA" id="ARBA00004123"/>
    </source>
</evidence>
<evidence type="ECO:0000256" key="7">
    <source>
        <dbReference type="SAM" id="MobiDB-lite"/>
    </source>
</evidence>
<dbReference type="InterPro" id="IPR021900">
    <property type="entry name" value="DUF3512"/>
</dbReference>
<comment type="subcellular location">
    <subcellularLocation>
        <location evidence="1">Nucleus</location>
    </subcellularLocation>
</comment>
<dbReference type="SUPFAM" id="SSF47370">
    <property type="entry name" value="Bromodomain"/>
    <property type="match status" value="1"/>
</dbReference>
<dbReference type="Ensembl" id="ENSCCRT00015056512.1">
    <property type="protein sequence ID" value="ENSCCRP00015054695.1"/>
    <property type="gene ID" value="ENSCCRG00015022449.1"/>
</dbReference>
<dbReference type="Gene3D" id="1.20.920.10">
    <property type="entry name" value="Bromodomain-like"/>
    <property type="match status" value="1"/>
</dbReference>
<feature type="domain" description="Bromo" evidence="8">
    <location>
        <begin position="137"/>
        <end position="207"/>
    </location>
</feature>
<dbReference type="PANTHER" id="PTHR22881:SF12">
    <property type="entry name" value="BROMODOMAIN-CONTAINING PROTEIN 7"/>
    <property type="match status" value="1"/>
</dbReference>
<feature type="region of interest" description="Disordered" evidence="7">
    <location>
        <begin position="240"/>
        <end position="298"/>
    </location>
</feature>